<organism evidence="2 3">
    <name type="scientific">Setaria digitata</name>
    <dbReference type="NCBI Taxonomy" id="48799"/>
    <lineage>
        <taxon>Eukaryota</taxon>
        <taxon>Metazoa</taxon>
        <taxon>Ecdysozoa</taxon>
        <taxon>Nematoda</taxon>
        <taxon>Chromadorea</taxon>
        <taxon>Rhabditida</taxon>
        <taxon>Spirurina</taxon>
        <taxon>Spiruromorpha</taxon>
        <taxon>Filarioidea</taxon>
        <taxon>Setariidae</taxon>
        <taxon>Setaria</taxon>
    </lineage>
</organism>
<evidence type="ECO:0000313" key="3">
    <source>
        <dbReference type="WBParaSite" id="sdigi.contig264.g6837.t1"/>
    </source>
</evidence>
<evidence type="ECO:0000256" key="1">
    <source>
        <dbReference type="SAM" id="MobiDB-lite"/>
    </source>
</evidence>
<sequence>MEKKEDGDGDEDGDAGGGGEWMDIYYYIVKYLFKISTNNCERNLLGNLSKEKKKKKEEPIRRKSIIVYDQQPPLSSSFVTDQHQSSPPPIAVAVWCYYDRRNDIIKTINDDNTAKIHPSTTILL</sequence>
<dbReference type="WBParaSite" id="sdigi.contig264.g6837.t1">
    <property type="protein sequence ID" value="sdigi.contig264.g6837.t1"/>
    <property type="gene ID" value="sdigi.contig264.g6837"/>
</dbReference>
<feature type="region of interest" description="Disordered" evidence="1">
    <location>
        <begin position="1"/>
        <end position="20"/>
    </location>
</feature>
<keyword evidence="2" id="KW-1185">Reference proteome</keyword>
<protein>
    <submittedName>
        <fullName evidence="3">Uncharacterized protein</fullName>
    </submittedName>
</protein>
<dbReference type="Proteomes" id="UP000887581">
    <property type="component" value="Unplaced"/>
</dbReference>
<dbReference type="AlphaFoldDB" id="A0A915PUF7"/>
<name>A0A915PUF7_9BILA</name>
<reference evidence="3" key="1">
    <citation type="submission" date="2022-11" db="UniProtKB">
        <authorList>
            <consortium name="WormBaseParasite"/>
        </authorList>
    </citation>
    <scope>IDENTIFICATION</scope>
</reference>
<accession>A0A915PUF7</accession>
<proteinExistence type="predicted"/>
<evidence type="ECO:0000313" key="2">
    <source>
        <dbReference type="Proteomes" id="UP000887581"/>
    </source>
</evidence>